<feature type="domain" description="PTHB1 N-terminal" evidence="1">
    <location>
        <begin position="10"/>
        <end position="339"/>
    </location>
</feature>
<protein>
    <recommendedName>
        <fullName evidence="1">PTHB1 N-terminal domain-containing protein</fullName>
    </recommendedName>
</protein>
<organism evidence="2 3">
    <name type="scientific">Pristionchus mayeri</name>
    <dbReference type="NCBI Taxonomy" id="1317129"/>
    <lineage>
        <taxon>Eukaryota</taxon>
        <taxon>Metazoa</taxon>
        <taxon>Ecdysozoa</taxon>
        <taxon>Nematoda</taxon>
        <taxon>Chromadorea</taxon>
        <taxon>Rhabditida</taxon>
        <taxon>Rhabditina</taxon>
        <taxon>Diplogasteromorpha</taxon>
        <taxon>Diplogasteroidea</taxon>
        <taxon>Neodiplogasteridae</taxon>
        <taxon>Pristionchus</taxon>
    </lineage>
</organism>
<evidence type="ECO:0000259" key="1">
    <source>
        <dbReference type="Pfam" id="PF14727"/>
    </source>
</evidence>
<dbReference type="InterPro" id="IPR026511">
    <property type="entry name" value="PTHB1"/>
</dbReference>
<dbReference type="GO" id="GO:0016020">
    <property type="term" value="C:membrane"/>
    <property type="evidence" value="ECO:0007669"/>
    <property type="project" value="TreeGrafter"/>
</dbReference>
<dbReference type="GO" id="GO:0060271">
    <property type="term" value="P:cilium assembly"/>
    <property type="evidence" value="ECO:0007669"/>
    <property type="project" value="TreeGrafter"/>
</dbReference>
<dbReference type="InterPro" id="IPR028073">
    <property type="entry name" value="PHTB1_N_dom"/>
</dbReference>
<feature type="non-terminal residue" evidence="2">
    <location>
        <position position="1"/>
    </location>
</feature>
<dbReference type="GO" id="GO:0034464">
    <property type="term" value="C:BBSome"/>
    <property type="evidence" value="ECO:0007669"/>
    <property type="project" value="InterPro"/>
</dbReference>
<proteinExistence type="predicted"/>
<dbReference type="EMBL" id="BTRK01000005">
    <property type="protein sequence ID" value="GMR55941.1"/>
    <property type="molecule type" value="Genomic_DNA"/>
</dbReference>
<keyword evidence="3" id="KW-1185">Reference proteome</keyword>
<dbReference type="AlphaFoldDB" id="A0AAN5D353"/>
<evidence type="ECO:0000313" key="3">
    <source>
        <dbReference type="Proteomes" id="UP001328107"/>
    </source>
</evidence>
<dbReference type="PANTHER" id="PTHR20991:SF0">
    <property type="entry name" value="PROTEIN PTHB1"/>
    <property type="match status" value="1"/>
</dbReference>
<dbReference type="Pfam" id="PF14727">
    <property type="entry name" value="PHTB1_N"/>
    <property type="match status" value="1"/>
</dbReference>
<reference evidence="3" key="1">
    <citation type="submission" date="2022-10" db="EMBL/GenBank/DDBJ databases">
        <title>Genome assembly of Pristionchus species.</title>
        <authorList>
            <person name="Yoshida K."/>
            <person name="Sommer R.J."/>
        </authorList>
    </citation>
    <scope>NUCLEOTIDE SEQUENCE [LARGE SCALE GENOMIC DNA]</scope>
    <source>
        <strain evidence="3">RS5460</strain>
    </source>
</reference>
<gene>
    <name evidence="2" type="ORF">PMAYCL1PPCAC_26136</name>
</gene>
<dbReference type="Proteomes" id="UP001328107">
    <property type="component" value="Unassembled WGS sequence"/>
</dbReference>
<comment type="caution">
    <text evidence="2">The sequence shown here is derived from an EMBL/GenBank/DDBJ whole genome shotgun (WGS) entry which is preliminary data.</text>
</comment>
<accession>A0AAN5D353</accession>
<name>A0AAN5D353_9BILA</name>
<dbReference type="PANTHER" id="PTHR20991">
    <property type="entry name" value="PARATHYROID HORMONE-RESPONSIVE B1 GENE"/>
    <property type="match status" value="1"/>
</dbReference>
<sequence>LVEYISSQGWNVSCLTVGRLSFIRDRDQVFLGTEDGNVVVVDVVPTKQQARPASGNPAMMQQDSVMLMHPVGAPVLQICTGTFVANYSAHTIAVLTPKVLIMYDVEGADSDTPPYLTQMYSHNLVETAFKMVPIPLQSDDYNHLLVMGIGANMSIYDGDQCVLSRVISTSLHPGPLAVCVATASIVVGSSGTVRCVKYSLLASHSVGGKKLNFDWSVAVGDAVVDIQITQNEVMPNIMTLCRRSLVALTPHGEILFCFDLQCIGLAMKSFSRGAAQYTISIVSTNTGAILVLRDNILQWTSHTPFVARFLDLCDAREAMGMLAIADSNQLFVGYLGSEPSLYRIPIAPNRSVDYVGKKQQMVEFEEQIRMYGGGGTEDSAKVVLKELKASLEASGLDNPTVS</sequence>
<evidence type="ECO:0000313" key="2">
    <source>
        <dbReference type="EMBL" id="GMR55941.1"/>
    </source>
</evidence>